<proteinExistence type="predicted"/>
<accession>A0A427PKX3</accession>
<evidence type="ECO:0000313" key="1">
    <source>
        <dbReference type="EMBL" id="RSC20323.1"/>
    </source>
</evidence>
<evidence type="ECO:0000313" key="2">
    <source>
        <dbReference type="Proteomes" id="UP000272140"/>
    </source>
</evidence>
<dbReference type="Proteomes" id="UP000272140">
    <property type="component" value="Unassembled WGS sequence"/>
</dbReference>
<dbReference type="EMBL" id="RKIO01000001">
    <property type="protein sequence ID" value="RSC20323.1"/>
    <property type="molecule type" value="Genomic_DNA"/>
</dbReference>
<protein>
    <submittedName>
        <fullName evidence="1">Uncharacterized protein</fullName>
    </submittedName>
</protein>
<name>A0A427PKX3_9BURK</name>
<organism evidence="1 2">
    <name type="scientific">Burkholderia cenocepacia</name>
    <dbReference type="NCBI Taxonomy" id="95486"/>
    <lineage>
        <taxon>Bacteria</taxon>
        <taxon>Pseudomonadati</taxon>
        <taxon>Pseudomonadota</taxon>
        <taxon>Betaproteobacteria</taxon>
        <taxon>Burkholderiales</taxon>
        <taxon>Burkholderiaceae</taxon>
        <taxon>Burkholderia</taxon>
        <taxon>Burkholderia cepacia complex</taxon>
    </lineage>
</organism>
<dbReference type="AlphaFoldDB" id="A0A427PKX3"/>
<sequence>MILTELPKLSHHASCAREYGTGRAEPLTNEVRVSGFHRGPQQWFELQSGRIYSCSPSCSEFQAKLLAKGGVPIHYNEKHPHSALKYRSPREFRRSMDSATLV</sequence>
<comment type="caution">
    <text evidence="1">The sequence shown here is derived from an EMBL/GenBank/DDBJ whole genome shotgun (WGS) entry which is preliminary data.</text>
</comment>
<gene>
    <name evidence="1" type="ORF">EGT41_00385</name>
</gene>
<reference evidence="2" key="1">
    <citation type="submission" date="2018-11" db="EMBL/GenBank/DDBJ databases">
        <title>FDA dAtabase for Regulatory Grade micrObial Sequences (FDA-ARGOS): Supporting development and validation of Infectious Disease Dx tests.</title>
        <authorList>
            <person name="Goldberg B."/>
            <person name="Campos J."/>
            <person name="Tallon L."/>
            <person name="Sadzewicz L."/>
            <person name="Zhao X."/>
            <person name="Vavikolanu K."/>
            <person name="Mehta A."/>
            <person name="Aluvathingal J."/>
            <person name="Nadendla S."/>
            <person name="Geyer C."/>
            <person name="Nandy P."/>
            <person name="Yan Y."/>
            <person name="Sichtig H."/>
        </authorList>
    </citation>
    <scope>NUCLEOTIDE SEQUENCE [LARGE SCALE GENOMIC DNA]</scope>
    <source>
        <strain evidence="2">FDAARGOS_544</strain>
    </source>
</reference>